<evidence type="ECO:0000256" key="1">
    <source>
        <dbReference type="ARBA" id="ARBA00009981"/>
    </source>
</evidence>
<accession>A0A3Q9G6D5</accession>
<dbReference type="NCBIfam" id="TIGR01552">
    <property type="entry name" value="phd_fam"/>
    <property type="match status" value="1"/>
</dbReference>
<evidence type="ECO:0000256" key="2">
    <source>
        <dbReference type="RuleBase" id="RU362080"/>
    </source>
</evidence>
<sequence length="82" mass="9237">MFAFDLSDVPNNYAEVVQQAQSAPVVIEKHGRREAVLVSSESFDRFIETTEELDDILAFDEALSEEGENARWDEVKSELGCL</sequence>
<reference evidence="3 4" key="1">
    <citation type="submission" date="2018-12" db="EMBL/GenBank/DDBJ databases">
        <title>Complete genome sequence of Flaviflexus sp. H23T48.</title>
        <authorList>
            <person name="Bae J.-W."/>
            <person name="Lee J.-Y."/>
        </authorList>
    </citation>
    <scope>NUCLEOTIDE SEQUENCE [LARGE SCALE GENOMIC DNA]</scope>
    <source>
        <strain evidence="3 4">H23T48</strain>
    </source>
</reference>
<name>A0A3Q9G6D5_9ACTO</name>
<dbReference type="InterPro" id="IPR006442">
    <property type="entry name" value="Antitoxin_Phd/YefM"/>
</dbReference>
<dbReference type="Proteomes" id="UP000280344">
    <property type="component" value="Chromosome"/>
</dbReference>
<comment type="function">
    <text evidence="2">Antitoxin component of a type II toxin-antitoxin (TA) system.</text>
</comment>
<organism evidence="3 4">
    <name type="scientific">Flaviflexus ciconiae</name>
    <dbReference type="NCBI Taxonomy" id="2496867"/>
    <lineage>
        <taxon>Bacteria</taxon>
        <taxon>Bacillati</taxon>
        <taxon>Actinomycetota</taxon>
        <taxon>Actinomycetes</taxon>
        <taxon>Actinomycetales</taxon>
        <taxon>Actinomycetaceae</taxon>
        <taxon>Flaviflexus</taxon>
    </lineage>
</organism>
<gene>
    <name evidence="3" type="ORF">EJ997_05075</name>
</gene>
<dbReference type="Pfam" id="PF02604">
    <property type="entry name" value="PhdYeFM_antitox"/>
    <property type="match status" value="1"/>
</dbReference>
<dbReference type="OrthoDB" id="4869854at2"/>
<evidence type="ECO:0000313" key="3">
    <source>
        <dbReference type="EMBL" id="AZQ76806.1"/>
    </source>
</evidence>
<proteinExistence type="inferred from homology"/>
<keyword evidence="4" id="KW-1185">Reference proteome</keyword>
<dbReference type="InterPro" id="IPR036165">
    <property type="entry name" value="YefM-like_sf"/>
</dbReference>
<evidence type="ECO:0000313" key="4">
    <source>
        <dbReference type="Proteomes" id="UP000280344"/>
    </source>
</evidence>
<dbReference type="EMBL" id="CP034593">
    <property type="protein sequence ID" value="AZQ76806.1"/>
    <property type="molecule type" value="Genomic_DNA"/>
</dbReference>
<dbReference type="Gene3D" id="3.40.1620.10">
    <property type="entry name" value="YefM-like domain"/>
    <property type="match status" value="1"/>
</dbReference>
<dbReference type="SUPFAM" id="SSF143120">
    <property type="entry name" value="YefM-like"/>
    <property type="match status" value="1"/>
</dbReference>
<dbReference type="AlphaFoldDB" id="A0A3Q9G6D5"/>
<comment type="similarity">
    <text evidence="1 2">Belongs to the phD/YefM antitoxin family.</text>
</comment>
<dbReference type="KEGG" id="flh:EJ997_05075"/>
<dbReference type="RefSeq" id="WP_126703612.1">
    <property type="nucleotide sequence ID" value="NZ_CP034593.1"/>
</dbReference>
<protein>
    <recommendedName>
        <fullName evidence="2">Antitoxin</fullName>
    </recommendedName>
</protein>